<keyword evidence="6" id="KW-1185">Reference proteome</keyword>
<reference evidence="5 6" key="1">
    <citation type="submission" date="2014-09" db="EMBL/GenBank/DDBJ databases">
        <title>Draft genome sequence of Streptomyces natalensis ATCC 27448, producer of the antifungal pimaricin.</title>
        <authorList>
            <person name="Mendes M.V."/>
            <person name="Beites T."/>
            <person name="Pires S."/>
            <person name="Santos C.L."/>
            <person name="Moradas-Ferreira P."/>
        </authorList>
    </citation>
    <scope>NUCLEOTIDE SEQUENCE [LARGE SCALE GENOMIC DNA]</scope>
    <source>
        <strain evidence="5 6">ATCC 27448</strain>
    </source>
</reference>
<protein>
    <submittedName>
        <fullName evidence="5">TetR family transcriptional regulator</fullName>
    </submittedName>
</protein>
<organism evidence="5 6">
    <name type="scientific">Streptomyces natalensis ATCC 27448</name>
    <dbReference type="NCBI Taxonomy" id="1240678"/>
    <lineage>
        <taxon>Bacteria</taxon>
        <taxon>Bacillati</taxon>
        <taxon>Actinomycetota</taxon>
        <taxon>Actinomycetes</taxon>
        <taxon>Kitasatosporales</taxon>
        <taxon>Streptomycetaceae</taxon>
        <taxon>Streptomyces</taxon>
    </lineage>
</organism>
<evidence type="ECO:0000313" key="5">
    <source>
        <dbReference type="EMBL" id="KIZ13293.1"/>
    </source>
</evidence>
<dbReference type="Gene3D" id="1.10.10.60">
    <property type="entry name" value="Homeodomain-like"/>
    <property type="match status" value="1"/>
</dbReference>
<dbReference type="InterPro" id="IPR001647">
    <property type="entry name" value="HTH_TetR"/>
</dbReference>
<dbReference type="Gene3D" id="1.10.357.10">
    <property type="entry name" value="Tetracycline Repressor, domain 2"/>
    <property type="match status" value="1"/>
</dbReference>
<dbReference type="SUPFAM" id="SSF48498">
    <property type="entry name" value="Tetracyclin repressor-like, C-terminal domain"/>
    <property type="match status" value="1"/>
</dbReference>
<gene>
    <name evidence="5" type="ORF">SNA_38190</name>
</gene>
<feature type="domain" description="HTH tetR-type" evidence="4">
    <location>
        <begin position="40"/>
        <end position="100"/>
    </location>
</feature>
<dbReference type="PRINTS" id="PR00455">
    <property type="entry name" value="HTHTETR"/>
</dbReference>
<dbReference type="Pfam" id="PF17920">
    <property type="entry name" value="TetR_C_16"/>
    <property type="match status" value="1"/>
</dbReference>
<dbReference type="InterPro" id="IPR050109">
    <property type="entry name" value="HTH-type_TetR-like_transc_reg"/>
</dbReference>
<dbReference type="InterPro" id="IPR036271">
    <property type="entry name" value="Tet_transcr_reg_TetR-rel_C_sf"/>
</dbReference>
<dbReference type="EMBL" id="JRKI01000063">
    <property type="protein sequence ID" value="KIZ13293.1"/>
    <property type="molecule type" value="Genomic_DNA"/>
</dbReference>
<evidence type="ECO:0000256" key="2">
    <source>
        <dbReference type="PROSITE-ProRule" id="PRU00335"/>
    </source>
</evidence>
<dbReference type="AlphaFoldDB" id="A0A0D7CAM2"/>
<feature type="region of interest" description="Disordered" evidence="3">
    <location>
        <begin position="1"/>
        <end position="40"/>
    </location>
</feature>
<dbReference type="PANTHER" id="PTHR30055:SF235">
    <property type="entry name" value="TRANSCRIPTIONAL REGULATORY PROTEIN"/>
    <property type="match status" value="1"/>
</dbReference>
<dbReference type="GO" id="GO:0000976">
    <property type="term" value="F:transcription cis-regulatory region binding"/>
    <property type="evidence" value="ECO:0007669"/>
    <property type="project" value="TreeGrafter"/>
</dbReference>
<evidence type="ECO:0000256" key="3">
    <source>
        <dbReference type="SAM" id="MobiDB-lite"/>
    </source>
</evidence>
<proteinExistence type="predicted"/>
<comment type="caution">
    <text evidence="5">The sequence shown here is derived from an EMBL/GenBank/DDBJ whole genome shotgun (WGS) entry which is preliminary data.</text>
</comment>
<dbReference type="Pfam" id="PF00440">
    <property type="entry name" value="TetR_N"/>
    <property type="match status" value="1"/>
</dbReference>
<dbReference type="PANTHER" id="PTHR30055">
    <property type="entry name" value="HTH-TYPE TRANSCRIPTIONAL REGULATOR RUTR"/>
    <property type="match status" value="1"/>
</dbReference>
<keyword evidence="1 2" id="KW-0238">DNA-binding</keyword>
<dbReference type="InterPro" id="IPR041678">
    <property type="entry name" value="TetR_C_16"/>
</dbReference>
<accession>A0A0D7CAM2</accession>
<name>A0A0D7CAM2_9ACTN</name>
<dbReference type="GO" id="GO:0003700">
    <property type="term" value="F:DNA-binding transcription factor activity"/>
    <property type="evidence" value="ECO:0007669"/>
    <property type="project" value="TreeGrafter"/>
</dbReference>
<dbReference type="InterPro" id="IPR009057">
    <property type="entry name" value="Homeodomain-like_sf"/>
</dbReference>
<dbReference type="PROSITE" id="PS50977">
    <property type="entry name" value="HTH_TETR_2"/>
    <property type="match status" value="1"/>
</dbReference>
<dbReference type="SUPFAM" id="SSF46689">
    <property type="entry name" value="Homeodomain-like"/>
    <property type="match status" value="1"/>
</dbReference>
<evidence type="ECO:0000256" key="1">
    <source>
        <dbReference type="ARBA" id="ARBA00023125"/>
    </source>
</evidence>
<dbReference type="Proteomes" id="UP000032458">
    <property type="component" value="Unassembled WGS sequence"/>
</dbReference>
<dbReference type="PATRIC" id="fig|1240678.4.peg.8136"/>
<feature type="DNA-binding region" description="H-T-H motif" evidence="2">
    <location>
        <begin position="63"/>
        <end position="82"/>
    </location>
</feature>
<sequence>MAERRPSQPPSPAPDLDLDELPVAATAPDAGAHPRPRRSDATRAAILAAARDRFAADGYERATIRAIARDAGIDPSMVMRYYGNKEGLFAAASEIELHFPDLTQVPPDEIGGRLVRHFIERWEGDETLTGMMRVGVTNAAGAERMRGIFAEQIRPVVDAVCPAPEEAATRAALIASQVLGMALCRYVLHMPPAVALTHDDLIAWLAPTVQRYLTAERP</sequence>
<evidence type="ECO:0000259" key="4">
    <source>
        <dbReference type="PROSITE" id="PS50977"/>
    </source>
</evidence>
<evidence type="ECO:0000313" key="6">
    <source>
        <dbReference type="Proteomes" id="UP000032458"/>
    </source>
</evidence>
<dbReference type="RefSeq" id="WP_078970464.1">
    <property type="nucleotide sequence ID" value="NZ_JRKI01000063.1"/>
</dbReference>